<dbReference type="InterPro" id="IPR052928">
    <property type="entry name" value="Desiccation-related_membrane"/>
</dbReference>
<organism evidence="1 2">
    <name type="scientific">Enterococcus saigonensis</name>
    <dbReference type="NCBI Taxonomy" id="1805431"/>
    <lineage>
        <taxon>Bacteria</taxon>
        <taxon>Bacillati</taxon>
        <taxon>Bacillota</taxon>
        <taxon>Bacilli</taxon>
        <taxon>Lactobacillales</taxon>
        <taxon>Enterococcaceae</taxon>
        <taxon>Enterococcus</taxon>
    </lineage>
</organism>
<dbReference type="KEGG" id="esg:EsVE80_03020"/>
<gene>
    <name evidence="1" type="ORF">EsVE80_03020</name>
</gene>
<dbReference type="InterPro" id="IPR024623">
    <property type="entry name" value="YtxH"/>
</dbReference>
<dbReference type="EMBL" id="AP022822">
    <property type="protein sequence ID" value="BCA84779.1"/>
    <property type="molecule type" value="Genomic_DNA"/>
</dbReference>
<dbReference type="Pfam" id="PF12732">
    <property type="entry name" value="YtxH"/>
    <property type="match status" value="1"/>
</dbReference>
<proteinExistence type="predicted"/>
<dbReference type="PANTHER" id="PTHR35792:SF1">
    <property type="entry name" value="SLL0268 PROTEIN"/>
    <property type="match status" value="1"/>
</dbReference>
<evidence type="ECO:0000313" key="1">
    <source>
        <dbReference type="EMBL" id="BCA84779.1"/>
    </source>
</evidence>
<evidence type="ECO:0000313" key="2">
    <source>
        <dbReference type="Proteomes" id="UP000502998"/>
    </source>
</evidence>
<sequence>MLKNFLKGFVVGSVAGGVGTLLTVPRSGNETREKLARELELATETTLELNTRLTNFKNALQTTQKTAQELIPAFTSGLQQDITEFKFQAQPRVAQIKDQVETLTEHVDAFTNDTLSTTDMPIVSKES</sequence>
<reference evidence="1 2" key="1">
    <citation type="submission" date="2020-02" db="EMBL/GenBank/DDBJ databases">
        <title>Characterization of vanA genotype vancomycin-resistant Enterococcus saigonensis VE80.</title>
        <authorList>
            <person name="Harada T."/>
            <person name="Motooka D."/>
            <person name="Nakamura S."/>
            <person name="Yamamoto Y."/>
            <person name="Kawahara R."/>
            <person name="Kawatsu K."/>
        </authorList>
    </citation>
    <scope>NUCLEOTIDE SEQUENCE [LARGE SCALE GENOMIC DNA]</scope>
    <source>
        <strain evidence="1 2">VE80</strain>
    </source>
</reference>
<dbReference type="PANTHER" id="PTHR35792">
    <property type="entry name" value="GENERAL STRESS PROTEIN"/>
    <property type="match status" value="1"/>
</dbReference>
<dbReference type="AlphaFoldDB" id="A0A679I9S1"/>
<name>A0A679I9S1_9ENTE</name>
<dbReference type="RefSeq" id="WP_173102160.1">
    <property type="nucleotide sequence ID" value="NZ_AP022822.1"/>
</dbReference>
<accession>A0A679I9S1</accession>
<keyword evidence="2" id="KW-1185">Reference proteome</keyword>
<dbReference type="Proteomes" id="UP000502998">
    <property type="component" value="Chromosome"/>
</dbReference>
<evidence type="ECO:0008006" key="3">
    <source>
        <dbReference type="Google" id="ProtNLM"/>
    </source>
</evidence>
<protein>
    <recommendedName>
        <fullName evidence="3">General stress protein</fullName>
    </recommendedName>
</protein>